<comment type="caution">
    <text evidence="2">The sequence shown here is derived from an EMBL/GenBank/DDBJ whole genome shotgun (WGS) entry which is preliminary data.</text>
</comment>
<dbReference type="AlphaFoldDB" id="A0A9N8WPD1"/>
<feature type="region of interest" description="Disordered" evidence="1">
    <location>
        <begin position="46"/>
        <end position="79"/>
    </location>
</feature>
<accession>A0A9N8WPD1</accession>
<evidence type="ECO:0008006" key="4">
    <source>
        <dbReference type="Google" id="ProtNLM"/>
    </source>
</evidence>
<evidence type="ECO:0000313" key="2">
    <source>
        <dbReference type="EMBL" id="CAG1982463.1"/>
    </source>
</evidence>
<proteinExistence type="predicted"/>
<dbReference type="EMBL" id="CAJPIJ010000127">
    <property type="protein sequence ID" value="CAG1982463.1"/>
    <property type="molecule type" value="Genomic_DNA"/>
</dbReference>
<name>A0A9N8WPD1_GIBZA</name>
<gene>
    <name evidence="2" type="ORF">MDCFG202_LOCUS228525</name>
</gene>
<protein>
    <recommendedName>
        <fullName evidence="4">Transcription factor domain-containing protein</fullName>
    </recommendedName>
</protein>
<dbReference type="Proteomes" id="UP000746612">
    <property type="component" value="Unassembled WGS sequence"/>
</dbReference>
<organism evidence="2 3">
    <name type="scientific">Gibberella zeae</name>
    <name type="common">Wheat head blight fungus</name>
    <name type="synonym">Fusarium graminearum</name>
    <dbReference type="NCBI Taxonomy" id="5518"/>
    <lineage>
        <taxon>Eukaryota</taxon>
        <taxon>Fungi</taxon>
        <taxon>Dikarya</taxon>
        <taxon>Ascomycota</taxon>
        <taxon>Pezizomycotina</taxon>
        <taxon>Sordariomycetes</taxon>
        <taxon>Hypocreomycetidae</taxon>
        <taxon>Hypocreales</taxon>
        <taxon>Nectriaceae</taxon>
        <taxon>Fusarium</taxon>
    </lineage>
</organism>
<evidence type="ECO:0000256" key="1">
    <source>
        <dbReference type="SAM" id="MobiDB-lite"/>
    </source>
</evidence>
<reference evidence="2" key="1">
    <citation type="submission" date="2021-03" db="EMBL/GenBank/DDBJ databases">
        <authorList>
            <person name="Alouane T."/>
            <person name="Langin T."/>
            <person name="Bonhomme L."/>
        </authorList>
    </citation>
    <scope>NUCLEOTIDE SEQUENCE</scope>
    <source>
        <strain evidence="2">MDC_Fg202</strain>
    </source>
</reference>
<sequence length="573" mass="65001">MDPTHVPREFIALRVVAGKWMFLAQTGVADEHNHGEGLANMFELVGSSSPDEAPHRQHQATQRQHGISHDSQRQRDQTWDQDMETTTMDLADGNLIGPITVGNGAITTACLTGLDSPYSVLGCSLLDPFDTLCESPERLRQLLRHRMNPNYLFFSTIKLICSVALVKSAGEPLFRVDQQTNLVLFQGFQVEDAPLSFLADKTLFHALSLLLTLEANNHVPNYETLHHRGQVLESLRSDLLHSRDGVPSLQIITAILMLISYEYRVQDTQSNPDTAAMHIRGLQRIMHHPDILASGYSPQRIQQIQRALSWQDIICSLATGTPRLLPLEGNDAFDRLRENKLYHSCFVLPEGLAPYTGSWPETSLAVFEDLNAMCQLVDRIHGQNASSADLNDEDINTIPAPVPLMEDLDDEGYPLYNNQANLEIRLVDLLSQTKADSQNQDDLIYRACLFAAYLCTYRLSAGLWEGHFVPEKCVTEILKCIADFSRHVSPWKLAPDISFWLLHVAGGLTKSQLNKKQAALLMQRYRPFYSISYNLDWEVVEMKLRKFVWCEHTMKSNLYRFWQECQNAYCQRS</sequence>
<dbReference type="PANTHER" id="PTHR37540:SF5">
    <property type="entry name" value="TRANSCRIPTION FACTOR DOMAIN-CONTAINING PROTEIN"/>
    <property type="match status" value="1"/>
</dbReference>
<evidence type="ECO:0000313" key="3">
    <source>
        <dbReference type="Proteomes" id="UP000746612"/>
    </source>
</evidence>
<feature type="compositionally biased region" description="Basic and acidic residues" evidence="1">
    <location>
        <begin position="67"/>
        <end position="78"/>
    </location>
</feature>
<dbReference type="PANTHER" id="PTHR37540">
    <property type="entry name" value="TRANSCRIPTION FACTOR (ACR-2), PUTATIVE-RELATED-RELATED"/>
    <property type="match status" value="1"/>
</dbReference>